<dbReference type="GO" id="GO:0034727">
    <property type="term" value="P:piecemeal microautophagy of the nucleus"/>
    <property type="evidence" value="ECO:0007669"/>
    <property type="project" value="TreeGrafter"/>
</dbReference>
<dbReference type="Proteomes" id="UP000014680">
    <property type="component" value="Unassembled WGS sequence"/>
</dbReference>
<dbReference type="GO" id="GO:0042594">
    <property type="term" value="P:response to starvation"/>
    <property type="evidence" value="ECO:0007669"/>
    <property type="project" value="TreeGrafter"/>
</dbReference>
<dbReference type="GO" id="GO:0000045">
    <property type="term" value="P:autophagosome assembly"/>
    <property type="evidence" value="ECO:0007669"/>
    <property type="project" value="TreeGrafter"/>
</dbReference>
<sequence>MRATPVFLRIDTDQERASHLLYEIPIATTDLGSLCVIIEGIQRVFFSVQRSGTTLPSQFLRLEAFGITETEKGVTICLITPRATVLNNYISGGSVGIDEIMFFSNDIGRIVSGISSLGMTGVVLYEDLYVRKDPSSHVPTLCVSPVVFILPLLLQQMALTGTQSIAPEVYNGIADSRILSWSIGVVMYRIIKGNLPYKKYIGWQAVDVSDIPNDLVRDAVGRLLEISDRRVFPENINEVELFRISNGWKMFRSGDVRRYVKSIEISQSKEKEQIYGGQNAEGLNVVIWEAKSTELINIVKEARVLRLCESIHISNVIDVCVDNDKVYLVTEGSNCGTLENYVEYRRKTSGLSKDEIEYFSREIIKAVKYLRFEKGVIVQDLRLSDFLLTANPGGIPFVKMARCRSCRNARECEGRERSDLKVLGEVLREITGENKMEITNNGGIVFENKVVEGLREVVQLIAIKEEVDWDYFLKDPFVGALTAAPDILLGCEEKIDTSGCLGSLGIGNQCGLGCTKNTIDVEMKNVVFNALGRAIY</sequence>
<dbReference type="Pfam" id="PF00069">
    <property type="entry name" value="Pkinase"/>
    <property type="match status" value="1"/>
</dbReference>
<dbReference type="Gene3D" id="3.30.200.20">
    <property type="entry name" value="Phosphorylase Kinase, domain 1"/>
    <property type="match status" value="1"/>
</dbReference>
<dbReference type="VEuPathDB" id="AmoebaDB:EIN_130750"/>
<reference evidence="6 7" key="1">
    <citation type="submission" date="2012-10" db="EMBL/GenBank/DDBJ databases">
        <authorList>
            <person name="Zafar N."/>
            <person name="Inman J."/>
            <person name="Hall N."/>
            <person name="Lorenzi H."/>
            <person name="Caler E."/>
        </authorList>
    </citation>
    <scope>NUCLEOTIDE SEQUENCE [LARGE SCALE GENOMIC DNA]</scope>
    <source>
        <strain evidence="6 7">IP1</strain>
    </source>
</reference>
<dbReference type="AlphaFoldDB" id="A0A0A1UD13"/>
<organism evidence="6 7">
    <name type="scientific">Entamoeba invadens IP1</name>
    <dbReference type="NCBI Taxonomy" id="370355"/>
    <lineage>
        <taxon>Eukaryota</taxon>
        <taxon>Amoebozoa</taxon>
        <taxon>Evosea</taxon>
        <taxon>Archamoebae</taxon>
        <taxon>Mastigamoebida</taxon>
        <taxon>Entamoebidae</taxon>
        <taxon>Entamoeba</taxon>
    </lineage>
</organism>
<accession>A0A0A1UD13</accession>
<dbReference type="KEGG" id="eiv:EIN_130750"/>
<evidence type="ECO:0000256" key="3">
    <source>
        <dbReference type="ARBA" id="ARBA00022777"/>
    </source>
</evidence>
<dbReference type="PROSITE" id="PS50011">
    <property type="entry name" value="PROTEIN_KINASE_DOM"/>
    <property type="match status" value="1"/>
</dbReference>
<dbReference type="GO" id="GO:0004674">
    <property type="term" value="F:protein serine/threonine kinase activity"/>
    <property type="evidence" value="ECO:0007669"/>
    <property type="project" value="InterPro"/>
</dbReference>
<dbReference type="GO" id="GO:0000422">
    <property type="term" value="P:autophagy of mitochondrion"/>
    <property type="evidence" value="ECO:0007669"/>
    <property type="project" value="TreeGrafter"/>
</dbReference>
<proteinExistence type="predicted"/>
<dbReference type="SUPFAM" id="SSF56112">
    <property type="entry name" value="Protein kinase-like (PK-like)"/>
    <property type="match status" value="1"/>
</dbReference>
<dbReference type="GO" id="GO:0005829">
    <property type="term" value="C:cytosol"/>
    <property type="evidence" value="ECO:0007669"/>
    <property type="project" value="TreeGrafter"/>
</dbReference>
<evidence type="ECO:0000313" key="6">
    <source>
        <dbReference type="EMBL" id="ELP94316.1"/>
    </source>
</evidence>
<evidence type="ECO:0000313" key="7">
    <source>
        <dbReference type="Proteomes" id="UP000014680"/>
    </source>
</evidence>
<feature type="domain" description="Protein kinase" evidence="5">
    <location>
        <begin position="209"/>
        <end position="536"/>
    </location>
</feature>
<dbReference type="InterPro" id="IPR045269">
    <property type="entry name" value="Atg1-like"/>
</dbReference>
<dbReference type="InterPro" id="IPR011009">
    <property type="entry name" value="Kinase-like_dom_sf"/>
</dbReference>
<dbReference type="Gene3D" id="1.10.510.10">
    <property type="entry name" value="Transferase(Phosphotransferase) domain 1"/>
    <property type="match status" value="1"/>
</dbReference>
<keyword evidence="2" id="KW-0547">Nucleotide-binding</keyword>
<dbReference type="GO" id="GO:0034045">
    <property type="term" value="C:phagophore assembly site membrane"/>
    <property type="evidence" value="ECO:0007669"/>
    <property type="project" value="TreeGrafter"/>
</dbReference>
<keyword evidence="4" id="KW-0067">ATP-binding</keyword>
<keyword evidence="1" id="KW-0808">Transferase</keyword>
<evidence type="ECO:0000259" key="5">
    <source>
        <dbReference type="PROSITE" id="PS50011"/>
    </source>
</evidence>
<dbReference type="RefSeq" id="XP_004261087.1">
    <property type="nucleotide sequence ID" value="XM_004261039.1"/>
</dbReference>
<dbReference type="PANTHER" id="PTHR24348:SF22">
    <property type="entry name" value="NON-SPECIFIC SERINE_THREONINE PROTEIN KINASE"/>
    <property type="match status" value="1"/>
</dbReference>
<dbReference type="PANTHER" id="PTHR24348">
    <property type="entry name" value="SERINE/THREONINE-PROTEIN KINASE UNC-51-RELATED"/>
    <property type="match status" value="1"/>
</dbReference>
<keyword evidence="3" id="KW-0418">Kinase</keyword>
<protein>
    <recommendedName>
        <fullName evidence="5">Protein kinase domain-containing protein</fullName>
    </recommendedName>
</protein>
<dbReference type="GO" id="GO:0005776">
    <property type="term" value="C:autophagosome"/>
    <property type="evidence" value="ECO:0007669"/>
    <property type="project" value="TreeGrafter"/>
</dbReference>
<name>A0A0A1UD13_ENTIV</name>
<dbReference type="GO" id="GO:0005524">
    <property type="term" value="F:ATP binding"/>
    <property type="evidence" value="ECO:0007669"/>
    <property type="project" value="UniProtKB-KW"/>
</dbReference>
<dbReference type="InterPro" id="IPR000719">
    <property type="entry name" value="Prot_kinase_dom"/>
</dbReference>
<dbReference type="EMBL" id="KB206244">
    <property type="protein sequence ID" value="ELP94316.1"/>
    <property type="molecule type" value="Genomic_DNA"/>
</dbReference>
<gene>
    <name evidence="6" type="ORF">EIN_130750</name>
</gene>
<dbReference type="GeneID" id="14893306"/>
<dbReference type="GO" id="GO:0061709">
    <property type="term" value="P:reticulophagy"/>
    <property type="evidence" value="ECO:0007669"/>
    <property type="project" value="TreeGrafter"/>
</dbReference>
<evidence type="ECO:0000256" key="1">
    <source>
        <dbReference type="ARBA" id="ARBA00022679"/>
    </source>
</evidence>
<dbReference type="GO" id="GO:0010506">
    <property type="term" value="P:regulation of autophagy"/>
    <property type="evidence" value="ECO:0007669"/>
    <property type="project" value="InterPro"/>
</dbReference>
<evidence type="ECO:0000256" key="2">
    <source>
        <dbReference type="ARBA" id="ARBA00022741"/>
    </source>
</evidence>
<keyword evidence="7" id="KW-1185">Reference proteome</keyword>
<evidence type="ECO:0000256" key="4">
    <source>
        <dbReference type="ARBA" id="ARBA00022840"/>
    </source>
</evidence>